<sequence>MAMSAEDVIHLYDELEGAGVPFWFDGGWGVDALLGSQSRKHKDLDIVIEQRHLAAALTYLGSQGFVDAPSEDRRDWNFVMAHEDGRVIDFHVIVFDEAGNGIYGPAENGDAYPASGFTDIGNITGRNVRCLSAAYQVLSHDSGYELAEKDLADVRALCAAFDLPLPPRFRT</sequence>
<accession>A0A285PJP3</accession>
<dbReference type="InterPro" id="IPR019646">
    <property type="entry name" value="Aminoglyc_AdlTrfase"/>
</dbReference>
<gene>
    <name evidence="1" type="ORF">SAMN06265368_4625</name>
</gene>
<evidence type="ECO:0000313" key="2">
    <source>
        <dbReference type="Proteomes" id="UP000219439"/>
    </source>
</evidence>
<protein>
    <submittedName>
        <fullName evidence="1">Lincosamide nucleotidyltransferase A/C/D/E</fullName>
    </submittedName>
</protein>
<dbReference type="OrthoDB" id="9800567at2"/>
<proteinExistence type="predicted"/>
<dbReference type="RefSeq" id="WP_097155882.1">
    <property type="nucleotide sequence ID" value="NZ_OBEL01000009.1"/>
</dbReference>
<dbReference type="EMBL" id="OBEL01000009">
    <property type="protein sequence ID" value="SNZ21503.1"/>
    <property type="molecule type" value="Genomic_DNA"/>
</dbReference>
<name>A0A285PJP3_9HYPH</name>
<reference evidence="1 2" key="1">
    <citation type="submission" date="2017-09" db="EMBL/GenBank/DDBJ databases">
        <authorList>
            <person name="Ehlers B."/>
            <person name="Leendertz F.H."/>
        </authorList>
    </citation>
    <scope>NUCLEOTIDE SEQUENCE [LARGE SCALE GENOMIC DNA]</scope>
    <source>
        <strain evidence="1 2">DSM 18289</strain>
    </source>
</reference>
<keyword evidence="2" id="KW-1185">Reference proteome</keyword>
<dbReference type="GO" id="GO:0016740">
    <property type="term" value="F:transferase activity"/>
    <property type="evidence" value="ECO:0007669"/>
    <property type="project" value="UniProtKB-KW"/>
</dbReference>
<dbReference type="Gene3D" id="3.30.460.40">
    <property type="match status" value="1"/>
</dbReference>
<keyword evidence="1" id="KW-0808">Transferase</keyword>
<dbReference type="Pfam" id="PF10706">
    <property type="entry name" value="Aminoglyc_resit"/>
    <property type="match status" value="1"/>
</dbReference>
<dbReference type="Proteomes" id="UP000219439">
    <property type="component" value="Unassembled WGS sequence"/>
</dbReference>
<organism evidence="1 2">
    <name type="scientific">Cohaesibacter gelatinilyticus</name>
    <dbReference type="NCBI Taxonomy" id="372072"/>
    <lineage>
        <taxon>Bacteria</taxon>
        <taxon>Pseudomonadati</taxon>
        <taxon>Pseudomonadota</taxon>
        <taxon>Alphaproteobacteria</taxon>
        <taxon>Hyphomicrobiales</taxon>
        <taxon>Cohaesibacteraceae</taxon>
    </lineage>
</organism>
<dbReference type="AlphaFoldDB" id="A0A285PJP3"/>
<evidence type="ECO:0000313" key="1">
    <source>
        <dbReference type="EMBL" id="SNZ21503.1"/>
    </source>
</evidence>